<keyword evidence="7" id="KW-0408">Iron</keyword>
<keyword evidence="5" id="KW-0812">Transmembrane</keyword>
<keyword evidence="3" id="KW-1134">Transmembrane beta strand</keyword>
<reference evidence="12" key="1">
    <citation type="submission" date="2021-01" db="EMBL/GenBank/DDBJ databases">
        <title>Modified the classification status of verrucomicrobia.</title>
        <authorList>
            <person name="Feng X."/>
        </authorList>
    </citation>
    <scope>NUCLEOTIDE SEQUENCE</scope>
    <source>
        <strain evidence="12">KCTC 13126</strain>
    </source>
</reference>
<keyword evidence="13" id="KW-1185">Reference proteome</keyword>
<feature type="chain" id="PRO_5037910228" evidence="11">
    <location>
        <begin position="33"/>
        <end position="1199"/>
    </location>
</feature>
<evidence type="ECO:0000256" key="8">
    <source>
        <dbReference type="ARBA" id="ARBA00023065"/>
    </source>
</evidence>
<evidence type="ECO:0000256" key="7">
    <source>
        <dbReference type="ARBA" id="ARBA00023004"/>
    </source>
</evidence>
<evidence type="ECO:0000256" key="9">
    <source>
        <dbReference type="ARBA" id="ARBA00023136"/>
    </source>
</evidence>
<gene>
    <name evidence="12" type="ORF">JIN87_22845</name>
</gene>
<dbReference type="GO" id="GO:0009279">
    <property type="term" value="C:cell outer membrane"/>
    <property type="evidence" value="ECO:0007669"/>
    <property type="project" value="UniProtKB-SubCell"/>
</dbReference>
<protein>
    <submittedName>
        <fullName evidence="12">TonB-dependent receptor</fullName>
    </submittedName>
</protein>
<keyword evidence="12" id="KW-0675">Receptor</keyword>
<accession>A0A934VRT6</accession>
<keyword evidence="9" id="KW-0472">Membrane</keyword>
<evidence type="ECO:0000256" key="2">
    <source>
        <dbReference type="ARBA" id="ARBA00022448"/>
    </source>
</evidence>
<evidence type="ECO:0000256" key="11">
    <source>
        <dbReference type="SAM" id="SignalP"/>
    </source>
</evidence>
<dbReference type="InterPro" id="IPR036942">
    <property type="entry name" value="Beta-barrel_TonB_sf"/>
</dbReference>
<dbReference type="PANTHER" id="PTHR32552">
    <property type="entry name" value="FERRICHROME IRON RECEPTOR-RELATED"/>
    <property type="match status" value="1"/>
</dbReference>
<dbReference type="Proteomes" id="UP000617628">
    <property type="component" value="Unassembled WGS sequence"/>
</dbReference>
<evidence type="ECO:0000256" key="6">
    <source>
        <dbReference type="ARBA" id="ARBA00022729"/>
    </source>
</evidence>
<dbReference type="Gene3D" id="2.170.130.10">
    <property type="entry name" value="TonB-dependent receptor, plug domain"/>
    <property type="match status" value="1"/>
</dbReference>
<proteinExistence type="predicted"/>
<organism evidence="12 13">
    <name type="scientific">Pelagicoccus mobilis</name>
    <dbReference type="NCBI Taxonomy" id="415221"/>
    <lineage>
        <taxon>Bacteria</taxon>
        <taxon>Pseudomonadati</taxon>
        <taxon>Verrucomicrobiota</taxon>
        <taxon>Opitutia</taxon>
        <taxon>Puniceicoccales</taxon>
        <taxon>Pelagicoccaceae</taxon>
        <taxon>Pelagicoccus</taxon>
    </lineage>
</organism>
<evidence type="ECO:0000256" key="4">
    <source>
        <dbReference type="ARBA" id="ARBA00022496"/>
    </source>
</evidence>
<name>A0A934VRT6_9BACT</name>
<keyword evidence="8" id="KW-0406">Ion transport</keyword>
<evidence type="ECO:0000256" key="10">
    <source>
        <dbReference type="ARBA" id="ARBA00023237"/>
    </source>
</evidence>
<evidence type="ECO:0000313" key="12">
    <source>
        <dbReference type="EMBL" id="MBK1879742.1"/>
    </source>
</evidence>
<comment type="caution">
    <text evidence="12">The sequence shown here is derived from an EMBL/GenBank/DDBJ whole genome shotgun (WGS) entry which is preliminary data.</text>
</comment>
<evidence type="ECO:0000313" key="13">
    <source>
        <dbReference type="Proteomes" id="UP000617628"/>
    </source>
</evidence>
<dbReference type="Gene3D" id="2.40.170.20">
    <property type="entry name" value="TonB-dependent receptor, beta-barrel domain"/>
    <property type="match status" value="1"/>
</dbReference>
<keyword evidence="2" id="KW-0813">Transport</keyword>
<feature type="signal peptide" evidence="11">
    <location>
        <begin position="1"/>
        <end position="32"/>
    </location>
</feature>
<keyword evidence="6 11" id="KW-0732">Signal</keyword>
<sequence>MINNKGRSREVQRRALALLTGVLCASTSSIYAQDAADEEEEIFELSPFTVEGSENVGYRATSSLAGTRFRTDLSDIGSSISVLTEEMLEDVGGVDNETVLTYAVNTEVGGPRGNYSGGVTGGSVARENGLFGNPNANTRVRGLNRADNTRNYFSSGIPWDGYVVDRVDLLRGPNSILFGLGSPSGVINATTKGANMGGTDGEVQVSFDKFGSIRTNLKYNKVLVEDKLAVFAGVLNDDQKFRQKPAYEEDRRLYVAGLWRPDFMNSDSSMFEVTANFESGSITSNRPRTLTPGDRITPFWNPITERDADGNFVPFTAATYSGRPGGLGGRTVNHLNDTDGFLDRNEGNNYNGLTTPIFMDGPAFQVNSNNPYQVFRERTFAFGAYDETGVLVYDGEGGNIYGDNNRSQGMDGTRAWSSNTGQYGAGGSFWEDATISDVGIFDFYNNLLDGPNKQENTDWDAYEASISHTFLDGKIGYNLALYEENIERGSFGIFGWEYRLRMDINEQLANGAMDAGNAVSANPDVGRAYISEELRDSGTGNRETERSAYRAQLFAEYDFRDDNDGFLPNLLGSHRFTLLHSAEETTSDNRRMNLAMFGPDYYHQFGGENSNVSVKAYLSGDLRGLSSASGANVQRLNDFVLPYSGPVSIQAFDTTWTATGVDPTAVWPDPNDERTEAYDFQSANPANYRGWRDYTFNVVSALDDGRVAGMSNQDYLTTRADLSNLDISSNVAVWQGHLLNDAIVGLYGYREDTADSLSLRAADRVWTGGPDYSIDYPDLADVRPSAYNFTSPINPGDLVDERLETITRNWSGALHVNKLLGDNDPLPFNVSFYYNEGENAQPAAGRLDAYGLPLPPPQGSTEEYSILLSTKDGKYSFRATDYKTVVTNQNTTGDIGAMWALQQAIFVPTRSYGDFKEGNWDISSHPNPEYLENEILPAWEQFEIDLQEQFPDFIDAWVTGPWAPSHRRDTRASRPANHKFTEDAVSEGQEFEFMANPNENWRIAINASRTEAIRDKVPGQSFLDVSAFVDNAIMNTPVGEMPVWWSASPGVRVNIYPTYRGDYLKLLSLNGQIQPEVREWRANLITNYSFTDGKFKGLGLGGALRWEDKAAIDYLPSEENADLPDITNPVFDDGYETFDLWASYKLKLSDRIDYKVQLNIYNAFGDNELVPISTDPFGNANRFRIREGASWKISNTFSF</sequence>
<dbReference type="InterPro" id="IPR039426">
    <property type="entry name" value="TonB-dep_rcpt-like"/>
</dbReference>
<dbReference type="PANTHER" id="PTHR32552:SF68">
    <property type="entry name" value="FERRICHROME OUTER MEMBRANE TRANSPORTER_PHAGE RECEPTOR"/>
    <property type="match status" value="1"/>
</dbReference>
<dbReference type="RefSeq" id="WP_200357956.1">
    <property type="nucleotide sequence ID" value="NZ_JAENIL010000056.1"/>
</dbReference>
<dbReference type="GO" id="GO:0015344">
    <property type="term" value="F:siderophore uptake transmembrane transporter activity"/>
    <property type="evidence" value="ECO:0007669"/>
    <property type="project" value="TreeGrafter"/>
</dbReference>
<dbReference type="EMBL" id="JAENIL010000056">
    <property type="protein sequence ID" value="MBK1879742.1"/>
    <property type="molecule type" value="Genomic_DNA"/>
</dbReference>
<dbReference type="SUPFAM" id="SSF56935">
    <property type="entry name" value="Porins"/>
    <property type="match status" value="1"/>
</dbReference>
<keyword evidence="10" id="KW-0998">Cell outer membrane</keyword>
<dbReference type="InterPro" id="IPR037066">
    <property type="entry name" value="Plug_dom_sf"/>
</dbReference>
<evidence type="ECO:0000256" key="3">
    <source>
        <dbReference type="ARBA" id="ARBA00022452"/>
    </source>
</evidence>
<comment type="subcellular location">
    <subcellularLocation>
        <location evidence="1">Cell outer membrane</location>
        <topology evidence="1">Multi-pass membrane protein</topology>
    </subcellularLocation>
</comment>
<evidence type="ECO:0000256" key="1">
    <source>
        <dbReference type="ARBA" id="ARBA00004571"/>
    </source>
</evidence>
<keyword evidence="4" id="KW-0410">Iron transport</keyword>
<dbReference type="AlphaFoldDB" id="A0A934VRT6"/>
<evidence type="ECO:0000256" key="5">
    <source>
        <dbReference type="ARBA" id="ARBA00022692"/>
    </source>
</evidence>